<dbReference type="InterPro" id="IPR010720">
    <property type="entry name" value="Alpha-L-AF_C"/>
</dbReference>
<dbReference type="Proteomes" id="UP001210211">
    <property type="component" value="Unassembled WGS sequence"/>
</dbReference>
<dbReference type="InterPro" id="IPR055235">
    <property type="entry name" value="ASD1_cat"/>
</dbReference>
<dbReference type="SMART" id="SM00813">
    <property type="entry name" value="Alpha-L-AF_C"/>
    <property type="match status" value="1"/>
</dbReference>
<dbReference type="InterPro" id="IPR051563">
    <property type="entry name" value="Glycosyl_Hydrolase_51"/>
</dbReference>
<dbReference type="InterPro" id="IPR013780">
    <property type="entry name" value="Glyco_hydro_b"/>
</dbReference>
<dbReference type="FunFam" id="2.60.40.1180:FF:000011">
    <property type="entry name" value="Alpha-L-arabinofuranosidase 1"/>
    <property type="match status" value="1"/>
</dbReference>
<evidence type="ECO:0000256" key="5">
    <source>
        <dbReference type="ARBA" id="ARBA00022801"/>
    </source>
</evidence>
<proteinExistence type="inferred from homology"/>
<evidence type="ECO:0000313" key="7">
    <source>
        <dbReference type="EMBL" id="KAJ3684385.1"/>
    </source>
</evidence>
<organism evidence="7 8">
    <name type="scientific">Rhynchospora tenuis</name>
    <dbReference type="NCBI Taxonomy" id="198213"/>
    <lineage>
        <taxon>Eukaryota</taxon>
        <taxon>Viridiplantae</taxon>
        <taxon>Streptophyta</taxon>
        <taxon>Embryophyta</taxon>
        <taxon>Tracheophyta</taxon>
        <taxon>Spermatophyta</taxon>
        <taxon>Magnoliopsida</taxon>
        <taxon>Liliopsida</taxon>
        <taxon>Poales</taxon>
        <taxon>Cyperaceae</taxon>
        <taxon>Cyperoideae</taxon>
        <taxon>Rhynchosporeae</taxon>
        <taxon>Rhynchospora</taxon>
    </lineage>
</organism>
<dbReference type="EC" id="3.2.1.55" evidence="3"/>
<keyword evidence="8" id="KW-1185">Reference proteome</keyword>
<evidence type="ECO:0000256" key="2">
    <source>
        <dbReference type="ARBA" id="ARBA00007186"/>
    </source>
</evidence>
<dbReference type="Gene3D" id="2.60.40.1180">
    <property type="entry name" value="Golgi alpha-mannosidase II"/>
    <property type="match status" value="1"/>
</dbReference>
<comment type="caution">
    <text evidence="7">The sequence shown here is derived from an EMBL/GenBank/DDBJ whole genome shotgun (WGS) entry which is preliminary data.</text>
</comment>
<dbReference type="EMBL" id="JAMRDG010000002">
    <property type="protein sequence ID" value="KAJ3684385.1"/>
    <property type="molecule type" value="Genomic_DNA"/>
</dbReference>
<sequence length="389" mass="42824">MKITVLRRIPSLPCETLESPQDNRGGCFVEGERLWNAFRWTATVGPWEERPGHYGDVWNYWSDDGLGYFEFLQLAEDLGAAPVWVINNGFSHQDSVDTANIASWDALDSIEFARGSADSTWGSVRALMGHPEPFTLEYMAIGNEDCGKNNYTANYFYYAIKNAYPDMNIITNCDASGTTLDHPADFYDFHAFVSEYAVWQSDAGKGTLLASLAEAAFLIGLEKNSDIVGMASHAPLLVNDNIGRRWNPDVIAFNSSYVYGTPSYWMQRYFRESSGAILNPATVQSDLSSLAASAITYKSSDNSSYLKIKVVNFGSDTVNLQISVSGLASSMNALDSFTTVLTSDDLMDENSFSNPTKVVPVQTALTDANTQMDVVIQPHSFTSFDLALA</sequence>
<dbReference type="GO" id="GO:0046373">
    <property type="term" value="P:L-arabinose metabolic process"/>
    <property type="evidence" value="ECO:0007669"/>
    <property type="project" value="InterPro"/>
</dbReference>
<evidence type="ECO:0000256" key="3">
    <source>
        <dbReference type="ARBA" id="ARBA00012670"/>
    </source>
</evidence>
<name>A0AAD5W8V7_9POAL</name>
<dbReference type="GO" id="GO:0046556">
    <property type="term" value="F:alpha-L-arabinofuranosidase activity"/>
    <property type="evidence" value="ECO:0007669"/>
    <property type="project" value="UniProtKB-EC"/>
</dbReference>
<evidence type="ECO:0000256" key="1">
    <source>
        <dbReference type="ARBA" id="ARBA00001462"/>
    </source>
</evidence>
<gene>
    <name evidence="7" type="ORF">LUZ61_013549</name>
</gene>
<feature type="domain" description="Alpha-L-arabinofuranosidase C-terminal" evidence="6">
    <location>
        <begin position="194"/>
        <end position="380"/>
    </location>
</feature>
<dbReference type="AlphaFoldDB" id="A0AAD5W8V7"/>
<dbReference type="PANTHER" id="PTHR31776">
    <property type="entry name" value="ALPHA-L-ARABINOFURANOSIDASE 1"/>
    <property type="match status" value="1"/>
</dbReference>
<dbReference type="Gene3D" id="3.20.20.80">
    <property type="entry name" value="Glycosidases"/>
    <property type="match status" value="2"/>
</dbReference>
<dbReference type="InterPro" id="IPR017853">
    <property type="entry name" value="GH"/>
</dbReference>
<keyword evidence="4" id="KW-0732">Signal</keyword>
<comment type="catalytic activity">
    <reaction evidence="1">
        <text>Hydrolysis of terminal non-reducing alpha-L-arabinofuranoside residues in alpha-L-arabinosides.</text>
        <dbReference type="EC" id="3.2.1.55"/>
    </reaction>
</comment>
<evidence type="ECO:0000256" key="4">
    <source>
        <dbReference type="ARBA" id="ARBA00022729"/>
    </source>
</evidence>
<keyword evidence="5" id="KW-0378">Hydrolase</keyword>
<dbReference type="Pfam" id="PF22848">
    <property type="entry name" value="ASD1_dom"/>
    <property type="match status" value="1"/>
</dbReference>
<dbReference type="SUPFAM" id="SSF51445">
    <property type="entry name" value="(Trans)glycosidases"/>
    <property type="match status" value="1"/>
</dbReference>
<dbReference type="PANTHER" id="PTHR31776:SF25">
    <property type="entry name" value="NON-REDUCING END ALPHA-L-ARABINOFURANOSIDASE"/>
    <property type="match status" value="1"/>
</dbReference>
<accession>A0AAD5W8V7</accession>
<reference evidence="7 8" key="1">
    <citation type="journal article" date="2022" name="Cell">
        <title>Repeat-based holocentromeres influence genome architecture and karyotype evolution.</title>
        <authorList>
            <person name="Hofstatter P.G."/>
            <person name="Thangavel G."/>
            <person name="Lux T."/>
            <person name="Neumann P."/>
            <person name="Vondrak T."/>
            <person name="Novak P."/>
            <person name="Zhang M."/>
            <person name="Costa L."/>
            <person name="Castellani M."/>
            <person name="Scott A."/>
            <person name="Toegelov H."/>
            <person name="Fuchs J."/>
            <person name="Mata-Sucre Y."/>
            <person name="Dias Y."/>
            <person name="Vanzela A.L.L."/>
            <person name="Huettel B."/>
            <person name="Almeida C.C.S."/>
            <person name="Simkova H."/>
            <person name="Souza G."/>
            <person name="Pedrosa-Harand A."/>
            <person name="Macas J."/>
            <person name="Mayer K.F.X."/>
            <person name="Houben A."/>
            <person name="Marques A."/>
        </authorList>
    </citation>
    <scope>NUCLEOTIDE SEQUENCE [LARGE SCALE GENOMIC DNA]</scope>
    <source>
        <strain evidence="7">RhyTen1mFocal</strain>
    </source>
</reference>
<protein>
    <recommendedName>
        <fullName evidence="3">non-reducing end alpha-L-arabinofuranosidase</fullName>
        <ecNumber evidence="3">3.2.1.55</ecNumber>
    </recommendedName>
</protein>
<evidence type="ECO:0000259" key="6">
    <source>
        <dbReference type="SMART" id="SM00813"/>
    </source>
</evidence>
<evidence type="ECO:0000313" key="8">
    <source>
        <dbReference type="Proteomes" id="UP001210211"/>
    </source>
</evidence>
<comment type="similarity">
    <text evidence="2">Belongs to the glycosyl hydrolase 51 family.</text>
</comment>